<evidence type="ECO:0000259" key="9">
    <source>
        <dbReference type="PROSITE" id="PS51195"/>
    </source>
</evidence>
<dbReference type="InterPro" id="IPR011545">
    <property type="entry name" value="DEAD/DEAH_box_helicase_dom"/>
</dbReference>
<proteinExistence type="predicted"/>
<evidence type="ECO:0008006" key="12">
    <source>
        <dbReference type="Google" id="ProtNLM"/>
    </source>
</evidence>
<feature type="domain" description="DEAD-box RNA helicase Q" evidence="9">
    <location>
        <begin position="98"/>
        <end position="126"/>
    </location>
</feature>
<gene>
    <name evidence="10" type="ORF">Agub_g287</name>
</gene>
<evidence type="ECO:0000256" key="2">
    <source>
        <dbReference type="ARBA" id="ARBA00022801"/>
    </source>
</evidence>
<evidence type="ECO:0000256" key="1">
    <source>
        <dbReference type="ARBA" id="ARBA00022741"/>
    </source>
</evidence>
<dbReference type="GO" id="GO:0016787">
    <property type="term" value="F:hydrolase activity"/>
    <property type="evidence" value="ECO:0007669"/>
    <property type="project" value="UniProtKB-KW"/>
</dbReference>
<reference evidence="10 11" key="1">
    <citation type="journal article" date="2021" name="Sci. Rep.">
        <title>Genome sequencing of the multicellular alga Astrephomene provides insights into convergent evolution of germ-soma differentiation.</title>
        <authorList>
            <person name="Yamashita S."/>
            <person name="Yamamoto K."/>
            <person name="Matsuzaki R."/>
            <person name="Suzuki S."/>
            <person name="Yamaguchi H."/>
            <person name="Hirooka S."/>
            <person name="Minakuchi Y."/>
            <person name="Miyagishima S."/>
            <person name="Kawachi M."/>
            <person name="Toyoda A."/>
            <person name="Nozaki H."/>
        </authorList>
    </citation>
    <scope>NUCLEOTIDE SEQUENCE [LARGE SCALE GENOMIC DNA]</scope>
    <source>
        <strain evidence="10 11">NIES-4017</strain>
    </source>
</reference>
<dbReference type="Pfam" id="PF00271">
    <property type="entry name" value="Helicase_C"/>
    <property type="match status" value="1"/>
</dbReference>
<protein>
    <recommendedName>
        <fullName evidence="12">P-loop containing nucleoside triphosphate hydrolase protein</fullName>
    </recommendedName>
</protein>
<evidence type="ECO:0000256" key="6">
    <source>
        <dbReference type="SAM" id="MobiDB-lite"/>
    </source>
</evidence>
<feature type="region of interest" description="Disordered" evidence="6">
    <location>
        <begin position="391"/>
        <end position="414"/>
    </location>
</feature>
<evidence type="ECO:0000259" key="7">
    <source>
        <dbReference type="PROSITE" id="PS51192"/>
    </source>
</evidence>
<sequence>MQRVLRAAGESLLVGRAGGLRIMLCASGLRGLAFSGSASHAAVPSTLCSRPCAVRAPFLHPHTSFFRNFRTPQLTIVNVSRPESRVAAHDKAHSATPRTFQDLGLHAPLVSALQGMGITEPTDIQTLAIPALTQQPGNYFLASHTGSGKTLAYLLPLIHELKAQEAAGYVPRPRRPRVLVLGPTRELTDQITRVAKSLCHTAKFRAACANAFRSLSEQSRQLSGPVDVLVATPTRFLQHVKEGNVLYRDIRWLVVDEADTVFEQGWGPEVAQILAPLRAKPDPARVLLVSASLGRPVVRAMKELVPDARELKTSTLHRAVSGSSHQFLGVPPGGNKLQLLAEVLGADSRRSQKVLVFCNTVDSCRAVEHYAREEGLRCVCYHGDMPAEERQESMATFAGASSSSSSSPEQPPQQPIMIASDLAARGLDFPGCVDHVINFDFPATSVDYLHRTGRTARAGKTGKITSLVTSRDKVLAQRIEYALQHDEPLDGLSADRQKLPPSQVAQLQRERSNVKVREAVAVLGPKGLAKLRATNAAA</sequence>
<feature type="domain" description="Helicase ATP-binding" evidence="7">
    <location>
        <begin position="130"/>
        <end position="311"/>
    </location>
</feature>
<keyword evidence="4" id="KW-0067">ATP-binding</keyword>
<feature type="short sequence motif" description="Q motif" evidence="5">
    <location>
        <begin position="98"/>
        <end position="126"/>
    </location>
</feature>
<dbReference type="InterPro" id="IPR001650">
    <property type="entry name" value="Helicase_C-like"/>
</dbReference>
<dbReference type="PROSITE" id="PS51192">
    <property type="entry name" value="HELICASE_ATP_BIND_1"/>
    <property type="match status" value="1"/>
</dbReference>
<dbReference type="PANTHER" id="PTHR47960">
    <property type="entry name" value="DEAD-BOX ATP-DEPENDENT RNA HELICASE 50"/>
    <property type="match status" value="1"/>
</dbReference>
<dbReference type="PROSITE" id="PS51195">
    <property type="entry name" value="Q_MOTIF"/>
    <property type="match status" value="1"/>
</dbReference>
<keyword evidence="11" id="KW-1185">Reference proteome</keyword>
<dbReference type="SMART" id="SM00490">
    <property type="entry name" value="HELICc"/>
    <property type="match status" value="1"/>
</dbReference>
<evidence type="ECO:0000313" key="11">
    <source>
        <dbReference type="Proteomes" id="UP001054857"/>
    </source>
</evidence>
<evidence type="ECO:0000256" key="3">
    <source>
        <dbReference type="ARBA" id="ARBA00022806"/>
    </source>
</evidence>
<keyword evidence="3" id="KW-0347">Helicase</keyword>
<dbReference type="Proteomes" id="UP001054857">
    <property type="component" value="Unassembled WGS sequence"/>
</dbReference>
<evidence type="ECO:0000259" key="8">
    <source>
        <dbReference type="PROSITE" id="PS51194"/>
    </source>
</evidence>
<dbReference type="InterPro" id="IPR014001">
    <property type="entry name" value="Helicase_ATP-bd"/>
</dbReference>
<dbReference type="GO" id="GO:0003724">
    <property type="term" value="F:RNA helicase activity"/>
    <property type="evidence" value="ECO:0007669"/>
    <property type="project" value="InterPro"/>
</dbReference>
<dbReference type="PROSITE" id="PS51194">
    <property type="entry name" value="HELICASE_CTER"/>
    <property type="match status" value="1"/>
</dbReference>
<dbReference type="CDD" id="cd18787">
    <property type="entry name" value="SF2_C_DEAD"/>
    <property type="match status" value="1"/>
</dbReference>
<dbReference type="InterPro" id="IPR027417">
    <property type="entry name" value="P-loop_NTPase"/>
</dbReference>
<dbReference type="AlphaFoldDB" id="A0AAD3HGS1"/>
<evidence type="ECO:0000256" key="5">
    <source>
        <dbReference type="PROSITE-ProRule" id="PRU00552"/>
    </source>
</evidence>
<dbReference type="SUPFAM" id="SSF52540">
    <property type="entry name" value="P-loop containing nucleoside triphosphate hydrolases"/>
    <property type="match status" value="1"/>
</dbReference>
<feature type="non-terminal residue" evidence="10">
    <location>
        <position position="1"/>
    </location>
</feature>
<dbReference type="GO" id="GO:0005524">
    <property type="term" value="F:ATP binding"/>
    <property type="evidence" value="ECO:0007669"/>
    <property type="project" value="UniProtKB-KW"/>
</dbReference>
<evidence type="ECO:0000313" key="10">
    <source>
        <dbReference type="EMBL" id="GFR39800.1"/>
    </source>
</evidence>
<organism evidence="10 11">
    <name type="scientific">Astrephomene gubernaculifera</name>
    <dbReference type="NCBI Taxonomy" id="47775"/>
    <lineage>
        <taxon>Eukaryota</taxon>
        <taxon>Viridiplantae</taxon>
        <taxon>Chlorophyta</taxon>
        <taxon>core chlorophytes</taxon>
        <taxon>Chlorophyceae</taxon>
        <taxon>CS clade</taxon>
        <taxon>Chlamydomonadales</taxon>
        <taxon>Astrephomenaceae</taxon>
        <taxon>Astrephomene</taxon>
    </lineage>
</organism>
<accession>A0AAD3HGS1</accession>
<dbReference type="CDD" id="cd00268">
    <property type="entry name" value="DEADc"/>
    <property type="match status" value="1"/>
</dbReference>
<keyword evidence="2" id="KW-0378">Hydrolase</keyword>
<evidence type="ECO:0000256" key="4">
    <source>
        <dbReference type="ARBA" id="ARBA00022840"/>
    </source>
</evidence>
<feature type="domain" description="Helicase C-terminal" evidence="8">
    <location>
        <begin position="338"/>
        <end position="500"/>
    </location>
</feature>
<dbReference type="GO" id="GO:0003676">
    <property type="term" value="F:nucleic acid binding"/>
    <property type="evidence" value="ECO:0007669"/>
    <property type="project" value="InterPro"/>
</dbReference>
<dbReference type="SMART" id="SM00487">
    <property type="entry name" value="DEXDc"/>
    <property type="match status" value="1"/>
</dbReference>
<dbReference type="Pfam" id="PF00270">
    <property type="entry name" value="DEAD"/>
    <property type="match status" value="1"/>
</dbReference>
<dbReference type="EMBL" id="BMAR01000001">
    <property type="protein sequence ID" value="GFR39800.1"/>
    <property type="molecule type" value="Genomic_DNA"/>
</dbReference>
<comment type="caution">
    <text evidence="10">The sequence shown here is derived from an EMBL/GenBank/DDBJ whole genome shotgun (WGS) entry which is preliminary data.</text>
</comment>
<name>A0AAD3HGS1_9CHLO</name>
<dbReference type="InterPro" id="IPR044742">
    <property type="entry name" value="DEAD/DEAH_RhlB"/>
</dbReference>
<keyword evidence="1" id="KW-0547">Nucleotide-binding</keyword>
<dbReference type="InterPro" id="IPR014014">
    <property type="entry name" value="RNA_helicase_DEAD_Q_motif"/>
</dbReference>
<dbReference type="Gene3D" id="3.40.50.300">
    <property type="entry name" value="P-loop containing nucleotide triphosphate hydrolases"/>
    <property type="match status" value="2"/>
</dbReference>